<keyword evidence="4" id="KW-0732">Signal</keyword>
<dbReference type="Pfam" id="PF18052">
    <property type="entry name" value="Rx_N"/>
    <property type="match status" value="1"/>
</dbReference>
<sequence length="150" mass="17002">MAAALVSSILNLVGEVSLQVTMGTARLGEDSLNELKRLKNNLAILNWIFDNTRLKRTDRAIEFWLDGLTDAAYDLVDVLDEWNATHGRLRIKGVGKTSVLKAKVGSFVTHCLRTTQVVRRDDLAFKLKEFNDRLDEIATDLNKDNWSRWG</sequence>
<feature type="domain" description="Disease resistance N-terminal" evidence="5">
    <location>
        <begin position="25"/>
        <end position="90"/>
    </location>
</feature>
<gene>
    <name evidence="6" type="ORF">SLEP1_g40149</name>
</gene>
<name>A0AAV5L3C6_9ROSI</name>
<protein>
    <recommendedName>
        <fullName evidence="5">Disease resistance N-terminal domain-containing protein</fullName>
    </recommendedName>
</protein>
<feature type="signal peptide" evidence="4">
    <location>
        <begin position="1"/>
        <end position="18"/>
    </location>
</feature>
<evidence type="ECO:0000313" key="7">
    <source>
        <dbReference type="Proteomes" id="UP001054252"/>
    </source>
</evidence>
<organism evidence="6 7">
    <name type="scientific">Rubroshorea leprosula</name>
    <dbReference type="NCBI Taxonomy" id="152421"/>
    <lineage>
        <taxon>Eukaryota</taxon>
        <taxon>Viridiplantae</taxon>
        <taxon>Streptophyta</taxon>
        <taxon>Embryophyta</taxon>
        <taxon>Tracheophyta</taxon>
        <taxon>Spermatophyta</taxon>
        <taxon>Magnoliopsida</taxon>
        <taxon>eudicotyledons</taxon>
        <taxon>Gunneridae</taxon>
        <taxon>Pentapetalae</taxon>
        <taxon>rosids</taxon>
        <taxon>malvids</taxon>
        <taxon>Malvales</taxon>
        <taxon>Dipterocarpaceae</taxon>
        <taxon>Rubroshorea</taxon>
    </lineage>
</organism>
<evidence type="ECO:0000259" key="5">
    <source>
        <dbReference type="Pfam" id="PF18052"/>
    </source>
</evidence>
<keyword evidence="1" id="KW-0677">Repeat</keyword>
<dbReference type="InterPro" id="IPR041118">
    <property type="entry name" value="Rx_N"/>
</dbReference>
<evidence type="ECO:0000256" key="3">
    <source>
        <dbReference type="ARBA" id="ARBA00022821"/>
    </source>
</evidence>
<keyword evidence="3" id="KW-0611">Plant defense</keyword>
<accession>A0AAV5L3C6</accession>
<evidence type="ECO:0000256" key="4">
    <source>
        <dbReference type="SAM" id="SignalP"/>
    </source>
</evidence>
<dbReference type="AlphaFoldDB" id="A0AAV5L3C6"/>
<dbReference type="Gene3D" id="1.20.5.4130">
    <property type="match status" value="1"/>
</dbReference>
<dbReference type="EMBL" id="BPVZ01000091">
    <property type="protein sequence ID" value="GKV31464.1"/>
    <property type="molecule type" value="Genomic_DNA"/>
</dbReference>
<feature type="chain" id="PRO_5043865182" description="Disease resistance N-terminal domain-containing protein" evidence="4">
    <location>
        <begin position="19"/>
        <end position="150"/>
    </location>
</feature>
<evidence type="ECO:0000256" key="1">
    <source>
        <dbReference type="ARBA" id="ARBA00022737"/>
    </source>
</evidence>
<dbReference type="GO" id="GO:0000166">
    <property type="term" value="F:nucleotide binding"/>
    <property type="evidence" value="ECO:0007669"/>
    <property type="project" value="UniProtKB-KW"/>
</dbReference>
<proteinExistence type="predicted"/>
<keyword evidence="2" id="KW-0547">Nucleotide-binding</keyword>
<dbReference type="GO" id="GO:0006952">
    <property type="term" value="P:defense response"/>
    <property type="evidence" value="ECO:0007669"/>
    <property type="project" value="UniProtKB-KW"/>
</dbReference>
<dbReference type="Proteomes" id="UP001054252">
    <property type="component" value="Unassembled WGS sequence"/>
</dbReference>
<reference evidence="6 7" key="1">
    <citation type="journal article" date="2021" name="Commun. Biol.">
        <title>The genome of Shorea leprosula (Dipterocarpaceae) highlights the ecological relevance of drought in aseasonal tropical rainforests.</title>
        <authorList>
            <person name="Ng K.K.S."/>
            <person name="Kobayashi M.J."/>
            <person name="Fawcett J.A."/>
            <person name="Hatakeyama M."/>
            <person name="Paape T."/>
            <person name="Ng C.H."/>
            <person name="Ang C.C."/>
            <person name="Tnah L.H."/>
            <person name="Lee C.T."/>
            <person name="Nishiyama T."/>
            <person name="Sese J."/>
            <person name="O'Brien M.J."/>
            <person name="Copetti D."/>
            <person name="Mohd Noor M.I."/>
            <person name="Ong R.C."/>
            <person name="Putra M."/>
            <person name="Sireger I.Z."/>
            <person name="Indrioko S."/>
            <person name="Kosugi Y."/>
            <person name="Izuno A."/>
            <person name="Isagi Y."/>
            <person name="Lee S.L."/>
            <person name="Shimizu K.K."/>
        </authorList>
    </citation>
    <scope>NUCLEOTIDE SEQUENCE [LARGE SCALE GENOMIC DNA]</scope>
    <source>
        <strain evidence="6">214</strain>
    </source>
</reference>
<keyword evidence="7" id="KW-1185">Reference proteome</keyword>
<evidence type="ECO:0000256" key="2">
    <source>
        <dbReference type="ARBA" id="ARBA00022741"/>
    </source>
</evidence>
<evidence type="ECO:0000313" key="6">
    <source>
        <dbReference type="EMBL" id="GKV31464.1"/>
    </source>
</evidence>
<comment type="caution">
    <text evidence="6">The sequence shown here is derived from an EMBL/GenBank/DDBJ whole genome shotgun (WGS) entry which is preliminary data.</text>
</comment>